<sequence>MHIMYLTAVAFTVSILSSDASAAKDLRGRAGFHPPKQNSSTKLLRYTDAVDIVDEERAPILEHFKTLFKSSKVTPERLQHWLDTGLPAETVFRNMKLDRENAFSLFHDPKFAKWVQYADDLSAKSSHKQDSAISTLATKFDDEALYEMIQAAKDYPNLRELALRL</sequence>
<dbReference type="EMBL" id="DS028168">
    <property type="protein sequence ID" value="EEY66632.1"/>
    <property type="molecule type" value="Genomic_DNA"/>
</dbReference>
<dbReference type="KEGG" id="pif:PITG_16708"/>
<dbReference type="AlphaFoldDB" id="D0NVF5"/>
<organism evidence="2 3">
    <name type="scientific">Phytophthora infestans (strain T30-4)</name>
    <name type="common">Potato late blight agent</name>
    <dbReference type="NCBI Taxonomy" id="403677"/>
    <lineage>
        <taxon>Eukaryota</taxon>
        <taxon>Sar</taxon>
        <taxon>Stramenopiles</taxon>
        <taxon>Oomycota</taxon>
        <taxon>Peronosporomycetes</taxon>
        <taxon>Peronosporales</taxon>
        <taxon>Peronosporaceae</taxon>
        <taxon>Phytophthora</taxon>
    </lineage>
</organism>
<dbReference type="InParanoid" id="D0NVF5"/>
<dbReference type="GeneID" id="9465497"/>
<feature type="chain" id="PRO_5003013749" evidence="1">
    <location>
        <begin position="23"/>
        <end position="165"/>
    </location>
</feature>
<reference evidence="3" key="1">
    <citation type="journal article" date="2009" name="Nature">
        <title>Genome sequence and analysis of the Irish potato famine pathogen Phytophthora infestans.</title>
        <authorList>
            <consortium name="The Broad Institute Genome Sequencing Platform"/>
            <person name="Haas B.J."/>
            <person name="Kamoun S."/>
            <person name="Zody M.C."/>
            <person name="Jiang R.H."/>
            <person name="Handsaker R.E."/>
            <person name="Cano L.M."/>
            <person name="Grabherr M."/>
            <person name="Kodira C.D."/>
            <person name="Raffaele S."/>
            <person name="Torto-Alalibo T."/>
            <person name="Bozkurt T.O."/>
            <person name="Ah-Fong A.M."/>
            <person name="Alvarado L."/>
            <person name="Anderson V.L."/>
            <person name="Armstrong M.R."/>
            <person name="Avrova A."/>
            <person name="Baxter L."/>
            <person name="Beynon J."/>
            <person name="Boevink P.C."/>
            <person name="Bollmann S.R."/>
            <person name="Bos J.I."/>
            <person name="Bulone V."/>
            <person name="Cai G."/>
            <person name="Cakir C."/>
            <person name="Carrington J.C."/>
            <person name="Chawner M."/>
            <person name="Conti L."/>
            <person name="Costanzo S."/>
            <person name="Ewan R."/>
            <person name="Fahlgren N."/>
            <person name="Fischbach M.A."/>
            <person name="Fugelstad J."/>
            <person name="Gilroy E.M."/>
            <person name="Gnerre S."/>
            <person name="Green P.J."/>
            <person name="Grenville-Briggs L.J."/>
            <person name="Griffith J."/>
            <person name="Grunwald N.J."/>
            <person name="Horn K."/>
            <person name="Horner N.R."/>
            <person name="Hu C.H."/>
            <person name="Huitema E."/>
            <person name="Jeong D.H."/>
            <person name="Jones A.M."/>
            <person name="Jones J.D."/>
            <person name="Jones R.W."/>
            <person name="Karlsson E.K."/>
            <person name="Kunjeti S.G."/>
            <person name="Lamour K."/>
            <person name="Liu Z."/>
            <person name="Ma L."/>
            <person name="Maclean D."/>
            <person name="Chibucos M.C."/>
            <person name="McDonald H."/>
            <person name="McWalters J."/>
            <person name="Meijer H.J."/>
            <person name="Morgan W."/>
            <person name="Morris P.F."/>
            <person name="Munro C.A."/>
            <person name="O'Neill K."/>
            <person name="Ospina-Giraldo M."/>
            <person name="Pinzon A."/>
            <person name="Pritchard L."/>
            <person name="Ramsahoye B."/>
            <person name="Ren Q."/>
            <person name="Restrepo S."/>
            <person name="Roy S."/>
            <person name="Sadanandom A."/>
            <person name="Savidor A."/>
            <person name="Schornack S."/>
            <person name="Schwartz D.C."/>
            <person name="Schumann U.D."/>
            <person name="Schwessinger B."/>
            <person name="Seyer L."/>
            <person name="Sharpe T."/>
            <person name="Silvar C."/>
            <person name="Song J."/>
            <person name="Studholme D.J."/>
            <person name="Sykes S."/>
            <person name="Thines M."/>
            <person name="van de Vondervoort P.J."/>
            <person name="Phuntumart V."/>
            <person name="Wawra S."/>
            <person name="Weide R."/>
            <person name="Win J."/>
            <person name="Young C."/>
            <person name="Zhou S."/>
            <person name="Fry W."/>
            <person name="Meyers B.C."/>
            <person name="van West P."/>
            <person name="Ristaino J."/>
            <person name="Govers F."/>
            <person name="Birch P.R."/>
            <person name="Whisson S.C."/>
            <person name="Judelson H.S."/>
            <person name="Nusbaum C."/>
        </authorList>
    </citation>
    <scope>NUCLEOTIDE SEQUENCE [LARGE SCALE GENOMIC DNA]</scope>
    <source>
        <strain evidence="3">T30-4</strain>
    </source>
</reference>
<dbReference type="Proteomes" id="UP000006643">
    <property type="component" value="Unassembled WGS sequence"/>
</dbReference>
<proteinExistence type="predicted"/>
<dbReference type="HOGENOM" id="CLU_1614037_0_0_1"/>
<gene>
    <name evidence="2" type="ORF">PITG_16708</name>
</gene>
<feature type="signal peptide" evidence="1">
    <location>
        <begin position="1"/>
        <end position="22"/>
    </location>
</feature>
<dbReference type="RefSeq" id="XP_002896933.1">
    <property type="nucleotide sequence ID" value="XM_002896887.1"/>
</dbReference>
<dbReference type="VEuPathDB" id="FungiDB:PITG_16708"/>
<evidence type="ECO:0000313" key="3">
    <source>
        <dbReference type="Proteomes" id="UP000006643"/>
    </source>
</evidence>
<evidence type="ECO:0000313" key="2">
    <source>
        <dbReference type="EMBL" id="EEY66632.1"/>
    </source>
</evidence>
<name>D0NVF5_PHYIT</name>
<keyword evidence="3" id="KW-1185">Reference proteome</keyword>
<evidence type="ECO:0000256" key="1">
    <source>
        <dbReference type="SAM" id="SignalP"/>
    </source>
</evidence>
<protein>
    <submittedName>
        <fullName evidence="2">Secreted RxLR effector peptide protein, putative</fullName>
    </submittedName>
</protein>
<dbReference type="OrthoDB" id="127322at2759"/>
<accession>D0NVF5</accession>
<keyword evidence="1" id="KW-0732">Signal</keyword>